<dbReference type="InterPro" id="IPR040632">
    <property type="entry name" value="Sulfotransfer_4"/>
</dbReference>
<evidence type="ECO:0008006" key="3">
    <source>
        <dbReference type="Google" id="ProtNLM"/>
    </source>
</evidence>
<dbReference type="EMBL" id="JAPDHF010000011">
    <property type="protein sequence ID" value="KAJ4010963.1"/>
    <property type="molecule type" value="Genomic_DNA"/>
</dbReference>
<organism evidence="1 2">
    <name type="scientific">Fusarium irregulare</name>
    <dbReference type="NCBI Taxonomy" id="2494466"/>
    <lineage>
        <taxon>Eukaryota</taxon>
        <taxon>Fungi</taxon>
        <taxon>Dikarya</taxon>
        <taxon>Ascomycota</taxon>
        <taxon>Pezizomycotina</taxon>
        <taxon>Sordariomycetes</taxon>
        <taxon>Hypocreomycetidae</taxon>
        <taxon>Hypocreales</taxon>
        <taxon>Nectriaceae</taxon>
        <taxon>Fusarium</taxon>
        <taxon>Fusarium incarnatum-equiseti species complex</taxon>
    </lineage>
</organism>
<dbReference type="AlphaFoldDB" id="A0A9W8PLL7"/>
<dbReference type="Pfam" id="PF17784">
    <property type="entry name" value="Sulfotransfer_4"/>
    <property type="match status" value="1"/>
</dbReference>
<dbReference type="PANTHER" id="PTHR36978">
    <property type="entry name" value="P-LOOP CONTAINING NUCLEOTIDE TRIPHOSPHATE HYDROLASE"/>
    <property type="match status" value="1"/>
</dbReference>
<reference evidence="1" key="1">
    <citation type="submission" date="2022-10" db="EMBL/GenBank/DDBJ databases">
        <title>Fusarium specimens isolated from Avocado Roots.</title>
        <authorList>
            <person name="Stajich J."/>
            <person name="Roper C."/>
            <person name="Heimlech-Rivalta G."/>
        </authorList>
    </citation>
    <scope>NUCLEOTIDE SEQUENCE</scope>
    <source>
        <strain evidence="1">CF00143</strain>
    </source>
</reference>
<dbReference type="SUPFAM" id="SSF52540">
    <property type="entry name" value="P-loop containing nucleoside triphosphate hydrolases"/>
    <property type="match status" value="1"/>
</dbReference>
<gene>
    <name evidence="1" type="ORF">NW766_007595</name>
</gene>
<keyword evidence="2" id="KW-1185">Reference proteome</keyword>
<dbReference type="OrthoDB" id="408152at2759"/>
<sequence length="161" mass="18715">MGGETSRPTDKRREPEVICLGYQRTGTLSMALALERLGYEPVAHGGSQMLGREDGNCLVRYLLNFLTSNTAYMRKIWELFQTLEDKERTLKALREVTIGFGALTDAPYNLFAEEFYELYPDAKFIYLTRDVSAWWRSIEPVAKAARTWWLRYYNIIAPGWR</sequence>
<dbReference type="Proteomes" id="UP001152130">
    <property type="component" value="Unassembled WGS sequence"/>
</dbReference>
<name>A0A9W8PLL7_9HYPO</name>
<accession>A0A9W8PLL7</accession>
<proteinExistence type="predicted"/>
<protein>
    <recommendedName>
        <fullName evidence="3">Sulfotransferase</fullName>
    </recommendedName>
</protein>
<dbReference type="PANTHER" id="PTHR36978:SF3">
    <property type="entry name" value="P-LOOP CONTAINING NUCLEOSIDE TRIPHOSPHATE HYDROLASE PROTEIN"/>
    <property type="match status" value="1"/>
</dbReference>
<evidence type="ECO:0000313" key="2">
    <source>
        <dbReference type="Proteomes" id="UP001152130"/>
    </source>
</evidence>
<dbReference type="InterPro" id="IPR027417">
    <property type="entry name" value="P-loop_NTPase"/>
</dbReference>
<dbReference type="Gene3D" id="3.40.50.300">
    <property type="entry name" value="P-loop containing nucleotide triphosphate hydrolases"/>
    <property type="match status" value="1"/>
</dbReference>
<evidence type="ECO:0000313" key="1">
    <source>
        <dbReference type="EMBL" id="KAJ4010963.1"/>
    </source>
</evidence>
<comment type="caution">
    <text evidence="1">The sequence shown here is derived from an EMBL/GenBank/DDBJ whole genome shotgun (WGS) entry which is preliminary data.</text>
</comment>